<keyword evidence="20" id="KW-0233">DNA recombination</keyword>
<dbReference type="GO" id="GO:0003964">
    <property type="term" value="F:RNA-directed DNA polymerase activity"/>
    <property type="evidence" value="ECO:0007669"/>
    <property type="project" value="UniProtKB-KW"/>
</dbReference>
<evidence type="ECO:0000256" key="14">
    <source>
        <dbReference type="ARBA" id="ARBA00022842"/>
    </source>
</evidence>
<feature type="compositionally biased region" description="Gly residues" evidence="25">
    <location>
        <begin position="31"/>
        <end position="51"/>
    </location>
</feature>
<dbReference type="Pfam" id="PF14223">
    <property type="entry name" value="Retrotran_gag_2"/>
    <property type="match status" value="1"/>
</dbReference>
<dbReference type="SUPFAM" id="SSF56672">
    <property type="entry name" value="DNA/RNA polymerases"/>
    <property type="match status" value="1"/>
</dbReference>
<dbReference type="Pfam" id="PF22936">
    <property type="entry name" value="Pol_BBD"/>
    <property type="match status" value="1"/>
</dbReference>
<comment type="caution">
    <text evidence="28">The sequence shown here is derived from an EMBL/GenBank/DDBJ whole genome shotgun (WGS) entry which is preliminary data.</text>
</comment>
<evidence type="ECO:0000256" key="16">
    <source>
        <dbReference type="ARBA" id="ARBA00022908"/>
    </source>
</evidence>
<dbReference type="GO" id="GO:0006397">
    <property type="term" value="P:mRNA processing"/>
    <property type="evidence" value="ECO:0007669"/>
    <property type="project" value="UniProtKB-KW"/>
</dbReference>
<dbReference type="InterPro" id="IPR013103">
    <property type="entry name" value="RVT_2"/>
</dbReference>
<keyword evidence="24" id="KW-0862">Zinc</keyword>
<keyword evidence="21" id="KW-0511">Multifunctional enzyme</keyword>
<comment type="catalytic activity">
    <reaction evidence="23">
        <text>DNA(n) + a 2'-deoxyribonucleoside 5'-triphosphate = DNA(n+1) + diphosphate</text>
        <dbReference type="Rhea" id="RHEA:22508"/>
        <dbReference type="Rhea" id="RHEA-COMP:17339"/>
        <dbReference type="Rhea" id="RHEA-COMP:17340"/>
        <dbReference type="ChEBI" id="CHEBI:33019"/>
        <dbReference type="ChEBI" id="CHEBI:61560"/>
        <dbReference type="ChEBI" id="CHEBI:173112"/>
        <dbReference type="EC" id="2.7.7.7"/>
    </reaction>
</comment>
<dbReference type="GO" id="GO:0032196">
    <property type="term" value="P:transposition"/>
    <property type="evidence" value="ECO:0007669"/>
    <property type="project" value="UniProtKB-KW"/>
</dbReference>
<evidence type="ECO:0000256" key="6">
    <source>
        <dbReference type="ARBA" id="ARBA00022695"/>
    </source>
</evidence>
<evidence type="ECO:0000256" key="10">
    <source>
        <dbReference type="ARBA" id="ARBA00022750"/>
    </source>
</evidence>
<keyword evidence="15" id="KW-0694">RNA-binding</keyword>
<comment type="catalytic activity">
    <reaction evidence="22">
        <text>DNA(n) + a 2'-deoxyribonucleoside 5'-triphosphate = DNA(n+1) + diphosphate</text>
        <dbReference type="Rhea" id="RHEA:22508"/>
        <dbReference type="Rhea" id="RHEA-COMP:17339"/>
        <dbReference type="Rhea" id="RHEA-COMP:17340"/>
        <dbReference type="ChEBI" id="CHEBI:33019"/>
        <dbReference type="ChEBI" id="CHEBI:61560"/>
        <dbReference type="ChEBI" id="CHEBI:173112"/>
        <dbReference type="EC" id="2.7.7.49"/>
    </reaction>
</comment>
<evidence type="ECO:0000256" key="17">
    <source>
        <dbReference type="ARBA" id="ARBA00022918"/>
    </source>
</evidence>
<keyword evidence="24" id="KW-0863">Zinc-finger</keyword>
<gene>
    <name evidence="28" type="ORF">MSAN_00759700</name>
</gene>
<dbReference type="InterPro" id="IPR036875">
    <property type="entry name" value="Znf_CCHC_sf"/>
</dbReference>
<dbReference type="Gene3D" id="3.40.50.300">
    <property type="entry name" value="P-loop containing nucleotide triphosphate hydrolases"/>
    <property type="match status" value="1"/>
</dbReference>
<feature type="compositionally biased region" description="Low complexity" evidence="25">
    <location>
        <begin position="504"/>
        <end position="518"/>
    </location>
</feature>
<dbReference type="InterPro" id="IPR057670">
    <property type="entry name" value="SH3_retrovirus"/>
</dbReference>
<dbReference type="Pfam" id="PF25597">
    <property type="entry name" value="SH3_retrovirus"/>
    <property type="match status" value="1"/>
</dbReference>
<evidence type="ECO:0000256" key="2">
    <source>
        <dbReference type="ARBA" id="ARBA00022578"/>
    </source>
</evidence>
<proteinExistence type="predicted"/>
<feature type="region of interest" description="Disordered" evidence="25">
    <location>
        <begin position="1146"/>
        <end position="1243"/>
    </location>
</feature>
<dbReference type="GO" id="GO:0003887">
    <property type="term" value="F:DNA-directed DNA polymerase activity"/>
    <property type="evidence" value="ECO:0007669"/>
    <property type="project" value="UniProtKB-KW"/>
</dbReference>
<keyword evidence="4" id="KW-0507">mRNA processing</keyword>
<dbReference type="Gene3D" id="3.30.420.10">
    <property type="entry name" value="Ribonuclease H-like superfamily/Ribonuclease H"/>
    <property type="match status" value="1"/>
</dbReference>
<evidence type="ECO:0000256" key="24">
    <source>
        <dbReference type="PROSITE-ProRule" id="PRU00047"/>
    </source>
</evidence>
<evidence type="ECO:0000256" key="11">
    <source>
        <dbReference type="ARBA" id="ARBA00022759"/>
    </source>
</evidence>
<name>A0A8H6Z624_9AGAR</name>
<dbReference type="SUPFAM" id="SSF53098">
    <property type="entry name" value="Ribonuclease H-like"/>
    <property type="match status" value="1"/>
</dbReference>
<dbReference type="InterPro" id="IPR012337">
    <property type="entry name" value="RNaseH-like_sf"/>
</dbReference>
<dbReference type="InterPro" id="IPR001878">
    <property type="entry name" value="Znf_CCHC"/>
</dbReference>
<dbReference type="CDD" id="cd09272">
    <property type="entry name" value="RNase_HI_RT_Ty1"/>
    <property type="match status" value="1"/>
</dbReference>
<dbReference type="InterPro" id="IPR043502">
    <property type="entry name" value="DNA/RNA_pol_sf"/>
</dbReference>
<keyword evidence="29" id="KW-1185">Reference proteome</keyword>
<dbReference type="GO" id="GO:0004190">
    <property type="term" value="F:aspartic-type endopeptidase activity"/>
    <property type="evidence" value="ECO:0007669"/>
    <property type="project" value="UniProtKB-KW"/>
</dbReference>
<dbReference type="GO" id="GO:0005634">
    <property type="term" value="C:nucleus"/>
    <property type="evidence" value="ECO:0007669"/>
    <property type="project" value="UniProtKB-ARBA"/>
</dbReference>
<dbReference type="GO" id="GO:0006508">
    <property type="term" value="P:proteolysis"/>
    <property type="evidence" value="ECO:0007669"/>
    <property type="project" value="UniProtKB-KW"/>
</dbReference>
<evidence type="ECO:0000313" key="29">
    <source>
        <dbReference type="Proteomes" id="UP000623467"/>
    </source>
</evidence>
<evidence type="ECO:0000259" key="27">
    <source>
        <dbReference type="PROSITE" id="PS50994"/>
    </source>
</evidence>
<dbReference type="PANTHER" id="PTHR42648">
    <property type="entry name" value="TRANSPOSASE, PUTATIVE-RELATED"/>
    <property type="match status" value="1"/>
</dbReference>
<keyword evidence="2" id="KW-0815">Transposition</keyword>
<keyword evidence="10" id="KW-0064">Aspartyl protease</keyword>
<keyword evidence="19" id="KW-0917">Virion maturation</keyword>
<dbReference type="Pfam" id="PF07727">
    <property type="entry name" value="RVT_2"/>
    <property type="match status" value="1"/>
</dbReference>
<protein>
    <submittedName>
        <fullName evidence="28">Transcription factor</fullName>
    </submittedName>
</protein>
<dbReference type="GO" id="GO:0006310">
    <property type="term" value="P:DNA recombination"/>
    <property type="evidence" value="ECO:0007669"/>
    <property type="project" value="UniProtKB-KW"/>
</dbReference>
<feature type="compositionally biased region" description="Polar residues" evidence="25">
    <location>
        <begin position="1160"/>
        <end position="1175"/>
    </location>
</feature>
<keyword evidence="7" id="KW-0540">Nuclease</keyword>
<feature type="region of interest" description="Disordered" evidence="25">
    <location>
        <begin position="25"/>
        <end position="54"/>
    </location>
</feature>
<evidence type="ECO:0000256" key="21">
    <source>
        <dbReference type="ARBA" id="ARBA00023268"/>
    </source>
</evidence>
<dbReference type="InterPro" id="IPR001584">
    <property type="entry name" value="Integrase_cat-core"/>
</dbReference>
<evidence type="ECO:0000256" key="12">
    <source>
        <dbReference type="ARBA" id="ARBA00022801"/>
    </source>
</evidence>
<keyword evidence="18" id="KW-0808">Transferase</keyword>
<keyword evidence="3" id="KW-1188">Viral release from host cell</keyword>
<evidence type="ECO:0000256" key="5">
    <source>
        <dbReference type="ARBA" id="ARBA00022670"/>
    </source>
</evidence>
<dbReference type="SUPFAM" id="SSF57756">
    <property type="entry name" value="Retrovirus zinc finger-like domains"/>
    <property type="match status" value="1"/>
</dbReference>
<dbReference type="GO" id="GO:0008270">
    <property type="term" value="F:zinc ion binding"/>
    <property type="evidence" value="ECO:0007669"/>
    <property type="project" value="UniProtKB-KW"/>
</dbReference>
<evidence type="ECO:0000256" key="15">
    <source>
        <dbReference type="ARBA" id="ARBA00022884"/>
    </source>
</evidence>
<feature type="region of interest" description="Disordered" evidence="25">
    <location>
        <begin position="499"/>
        <end position="563"/>
    </location>
</feature>
<dbReference type="InterPro" id="IPR027417">
    <property type="entry name" value="P-loop_NTPase"/>
</dbReference>
<evidence type="ECO:0000256" key="25">
    <source>
        <dbReference type="SAM" id="MobiDB-lite"/>
    </source>
</evidence>
<organism evidence="28 29">
    <name type="scientific">Mycena sanguinolenta</name>
    <dbReference type="NCBI Taxonomy" id="230812"/>
    <lineage>
        <taxon>Eukaryota</taxon>
        <taxon>Fungi</taxon>
        <taxon>Dikarya</taxon>
        <taxon>Basidiomycota</taxon>
        <taxon>Agaricomycotina</taxon>
        <taxon>Agaricomycetes</taxon>
        <taxon>Agaricomycetidae</taxon>
        <taxon>Agaricales</taxon>
        <taxon>Marasmiineae</taxon>
        <taxon>Mycenaceae</taxon>
        <taxon>Mycena</taxon>
    </lineage>
</organism>
<dbReference type="InterPro" id="IPR036397">
    <property type="entry name" value="RNaseH_sf"/>
</dbReference>
<dbReference type="EMBL" id="JACAZH010000004">
    <property type="protein sequence ID" value="KAF7371239.1"/>
    <property type="molecule type" value="Genomic_DNA"/>
</dbReference>
<keyword evidence="5" id="KW-0645">Protease</keyword>
<evidence type="ECO:0000256" key="19">
    <source>
        <dbReference type="ARBA" id="ARBA00023113"/>
    </source>
</evidence>
<feature type="domain" description="Integrase catalytic" evidence="27">
    <location>
        <begin position="912"/>
        <end position="1107"/>
    </location>
</feature>
<evidence type="ECO:0000256" key="18">
    <source>
        <dbReference type="ARBA" id="ARBA00022932"/>
    </source>
</evidence>
<dbReference type="GO" id="GO:0015074">
    <property type="term" value="P:DNA integration"/>
    <property type="evidence" value="ECO:0007669"/>
    <property type="project" value="UniProtKB-KW"/>
</dbReference>
<evidence type="ECO:0000313" key="28">
    <source>
        <dbReference type="EMBL" id="KAF7371239.1"/>
    </source>
</evidence>
<evidence type="ECO:0000256" key="7">
    <source>
        <dbReference type="ARBA" id="ARBA00022722"/>
    </source>
</evidence>
<dbReference type="Proteomes" id="UP000623467">
    <property type="component" value="Unassembled WGS sequence"/>
</dbReference>
<evidence type="ECO:0000256" key="9">
    <source>
        <dbReference type="ARBA" id="ARBA00022741"/>
    </source>
</evidence>
<keyword evidence="12" id="KW-0378">Hydrolase</keyword>
<dbReference type="InterPro" id="IPR039537">
    <property type="entry name" value="Retrotran_Ty1/copia-like"/>
</dbReference>
<evidence type="ECO:0000256" key="8">
    <source>
        <dbReference type="ARBA" id="ARBA00022723"/>
    </source>
</evidence>
<keyword evidence="17" id="KW-0695">RNA-directed DNA polymerase</keyword>
<evidence type="ECO:0000256" key="23">
    <source>
        <dbReference type="ARBA" id="ARBA00049244"/>
    </source>
</evidence>
<dbReference type="SUPFAM" id="SSF52540">
    <property type="entry name" value="P-loop containing nucleoside triphosphate hydrolases"/>
    <property type="match status" value="1"/>
</dbReference>
<keyword evidence="13" id="KW-0067">ATP-binding</keyword>
<keyword evidence="9" id="KW-0547">Nucleotide-binding</keyword>
<dbReference type="GO" id="GO:0003723">
    <property type="term" value="F:RNA binding"/>
    <property type="evidence" value="ECO:0007669"/>
    <property type="project" value="UniProtKB-KW"/>
</dbReference>
<dbReference type="GO" id="GO:0004519">
    <property type="term" value="F:endonuclease activity"/>
    <property type="evidence" value="ECO:0007669"/>
    <property type="project" value="UniProtKB-KW"/>
</dbReference>
<keyword evidence="8" id="KW-0479">Metal-binding</keyword>
<accession>A0A8H6Z624</accession>
<keyword evidence="6" id="KW-0548">Nucleotidyltransferase</keyword>
<keyword evidence="14" id="KW-0460">Magnesium</keyword>
<evidence type="ECO:0000256" key="20">
    <source>
        <dbReference type="ARBA" id="ARBA00023172"/>
    </source>
</evidence>
<evidence type="ECO:0000256" key="22">
    <source>
        <dbReference type="ARBA" id="ARBA00048173"/>
    </source>
</evidence>
<feature type="domain" description="CCHC-type" evidence="26">
    <location>
        <begin position="532"/>
        <end position="547"/>
    </location>
</feature>
<dbReference type="Gene3D" id="4.10.60.10">
    <property type="entry name" value="Zinc finger, CCHC-type"/>
    <property type="match status" value="1"/>
</dbReference>
<evidence type="ECO:0000256" key="1">
    <source>
        <dbReference type="ARBA" id="ARBA00002180"/>
    </source>
</evidence>
<evidence type="ECO:0000259" key="26">
    <source>
        <dbReference type="PROSITE" id="PS50158"/>
    </source>
</evidence>
<comment type="function">
    <text evidence="1">The aspartyl protease (PR) mediates the proteolytic cleavages of the Gag and Gag-Pol polyproteins after assembly of the VLP.</text>
</comment>
<dbReference type="PROSITE" id="PS50158">
    <property type="entry name" value="ZF_CCHC"/>
    <property type="match status" value="1"/>
</dbReference>
<keyword evidence="16" id="KW-0229">DNA integration</keyword>
<evidence type="ECO:0000256" key="13">
    <source>
        <dbReference type="ARBA" id="ARBA00022840"/>
    </source>
</evidence>
<sequence length="1774" mass="195489">MSPTKPSNAGVSQNSQPQVMNNITYNTSIYGGQGGSGGQGGEKGGSGGAGEGPIVHQNFPSSTVVQASRLINHCPPPSRIFHGRRTILDAMHQFFAQDTRKQKVYVLYGLGGAGKTQVALKFIEEWTHFTDQLLVDASTTETIETGLKNIAARKQSGDSVPDALSWLIDNQEEWLLFFDNADDPNINLNQFFPKCNHGNIIITSRNPNLRGYGAHSPVSDMEESDAVVLLLKSAQQEASEANEVLALDIVKSDGSNFMIFQRRFSTFMRLKSLWGHFDGTTPRPDEDDNIPDEDLDKWDKEEYESNNYLAQRLEDITFLKISNMATVAMMWEQLSNEFTALSSHIIASMQADFDNCNCSEKENVRTHLDQLRIKYMALVGVGVVMSDSQYSTRIINSLPRAYQRYLATIISSVKAALIATNIARTTATAATTSASAAGARSAAAGLSIISGNTVATQAVTLDPEYLMHLATEEWDRIEAEKKKNSPKSRNDNTGVALSALPQWNGASSSSRSGKPSGKGNRKGNDQRPKGVCWNCGGKGHVRSKCPSPKQNGKPDASGSANAAVDFDDDGAWSVEPMDCATDSGLTTDTSARLCVAAETVFDMEELFEPWNSYPELTLMSVSDSETALGVDANRYEYLLDIWPDLLDVEVSDDPCAEDLPPMDDECSEFDWSDSVSDSMPVLLDVSDSSDEESNGEESDASRFVHAMCSLAAIETADAVTTGEKMSAPTELYDSGCTQHLSPYEHEFSNLVAITPKEFSAANNQRFAATASGNLTISIPNGDTTSKIELSNVLYAPDLAYTLVSIGCLDEAGFTVTFGNGKCRVTNVSGTQVGLIMKSTKGLYKVVHEPDCANPVERELTEQELHRVLGHISPAAAKSLVSNGLVSGIHLTPTSTDTKPFFCKSCVYAKMRCKSVPKERKGEHAENHGDLVYSDVWGPSRVETLGHHRYFSTFTDDAKRETYLYFMWKKSDTLAAYKVYSIRMKTHHGFTIKVLQSDNGGEYVNQAFANYLSSQGTVQRFTVHDTPEENGVAERLNGVLVEKCRALLHASGLPKFLWGECLRHVAVHGRKPDFSDVHEWGCKCYVHQQMDVVKQSKLDPRAKEGRWMGLDDASQGHRIYWPGERKVSVERTVVFQPFTAILDENEGEHSAPLSLPAPQLGKNSVSSPPSTPSIKNSPAPEHIPLPPSDISDPPSSSATPPPDSPITLEPRRSVRNRAPSRYARDITSGEGSTDNFARSRGRLPQGMHADAVDESTEYALVADISEVEGIEPHNLAEARRSPDWPHWEKAIKEELATLEANNTWELVNTPESANIVGNKWVFRIKRDAAGRVQRYKARLVAQGFSQVEGVDYFDTFAPVARLSSVRTILALAARLDLEIHQIDIKGAYLNGKLTEKERIFMRQPTGFPYPNSTGKILRLIKTLYGLKQSGRRWYQRLSEICEKLGLMRCSTDQAVFYRRNDAGIVIVSVHVDDCTIAASNMTLINEVKAGIAKYVEIVDLGEIHWLLGIKVKRNRAERTLSLSQKAYITSIVRRYNLDDLKPYSIPMDPNLHLSSSQSPHTAEELAVMRSVPYKEAVGSVMYASLATRPDITFVVTKLSKFSVNPGSAHWDAAKRVICYLNGTADLELTYGETSGFAYLIDGGAVSWNSKQQELVVLSTTEAEYVAATHASKEGLWLRSFISEVFDTYASPPINSSPTTLFSDNKLAIALAKEHQYHARTKHIDIRYHFIRYIIANGSMNLIYCPTDEMIADTLTKPLASVKAKHFAVELGLRSA</sequence>
<evidence type="ECO:0000256" key="3">
    <source>
        <dbReference type="ARBA" id="ARBA00022612"/>
    </source>
</evidence>
<evidence type="ECO:0000256" key="4">
    <source>
        <dbReference type="ARBA" id="ARBA00022664"/>
    </source>
</evidence>
<reference evidence="28" key="1">
    <citation type="submission" date="2020-05" db="EMBL/GenBank/DDBJ databases">
        <title>Mycena genomes resolve the evolution of fungal bioluminescence.</title>
        <authorList>
            <person name="Tsai I.J."/>
        </authorList>
    </citation>
    <scope>NUCLEOTIDE SEQUENCE</scope>
    <source>
        <strain evidence="28">160909Yilan</strain>
    </source>
</reference>
<keyword evidence="18" id="KW-0239">DNA-directed DNA polymerase</keyword>
<dbReference type="PANTHER" id="PTHR42648:SF11">
    <property type="entry name" value="TRANSPOSON TY4-P GAG-POL POLYPROTEIN"/>
    <property type="match status" value="1"/>
</dbReference>
<dbReference type="PROSITE" id="PS50994">
    <property type="entry name" value="INTEGRASE"/>
    <property type="match status" value="1"/>
</dbReference>
<keyword evidence="11" id="KW-0255">Endonuclease</keyword>
<dbReference type="GO" id="GO:0005524">
    <property type="term" value="F:ATP binding"/>
    <property type="evidence" value="ECO:0007669"/>
    <property type="project" value="UniProtKB-KW"/>
</dbReference>
<feature type="compositionally biased region" description="Low complexity" evidence="25">
    <location>
        <begin position="1187"/>
        <end position="1197"/>
    </location>
</feature>
<dbReference type="SMART" id="SM00343">
    <property type="entry name" value="ZnF_C2HC"/>
    <property type="match status" value="1"/>
</dbReference>
<dbReference type="OrthoDB" id="3041858at2759"/>
<dbReference type="InterPro" id="IPR054722">
    <property type="entry name" value="PolX-like_BBD"/>
</dbReference>